<gene>
    <name evidence="1" type="ORF">CXB77_02015</name>
</gene>
<name>A0A2S7XVA6_9GAMM</name>
<dbReference type="Proteomes" id="UP000239936">
    <property type="component" value="Unassembled WGS sequence"/>
</dbReference>
<dbReference type="EMBL" id="PPGH01000013">
    <property type="protein sequence ID" value="PQJ97332.1"/>
    <property type="molecule type" value="Genomic_DNA"/>
</dbReference>
<keyword evidence="2" id="KW-1185">Reference proteome</keyword>
<dbReference type="AlphaFoldDB" id="A0A2S7XVA6"/>
<organism evidence="1 2">
    <name type="scientific">Chromatium okenii</name>
    <dbReference type="NCBI Taxonomy" id="61644"/>
    <lineage>
        <taxon>Bacteria</taxon>
        <taxon>Pseudomonadati</taxon>
        <taxon>Pseudomonadota</taxon>
        <taxon>Gammaproteobacteria</taxon>
        <taxon>Chromatiales</taxon>
        <taxon>Chromatiaceae</taxon>
        <taxon>Chromatium</taxon>
    </lineage>
</organism>
<sequence length="67" mass="7273">MSLPSPPVRVSIPAPPFSRLSPVLPIRISLDLLPIRFSILIRISRPEPPVFCISLVTKLTSTAAEPA</sequence>
<protein>
    <submittedName>
        <fullName evidence="1">Uncharacterized protein</fullName>
    </submittedName>
</protein>
<reference evidence="1 2" key="1">
    <citation type="submission" date="2018-01" db="EMBL/GenBank/DDBJ databases">
        <title>The complete genome sequence of Chromatium okenii LaCa, a purple sulfur bacterium with a turbulent life.</title>
        <authorList>
            <person name="Luedin S.M."/>
            <person name="Liechti N."/>
            <person name="Storelli N."/>
            <person name="Danza F."/>
            <person name="Wittwer M."/>
            <person name="Pothier J.F."/>
            <person name="Tonolla M.A."/>
        </authorList>
    </citation>
    <scope>NUCLEOTIDE SEQUENCE [LARGE SCALE GENOMIC DNA]</scope>
    <source>
        <strain evidence="1 2">LaCa</strain>
    </source>
</reference>
<proteinExistence type="predicted"/>
<evidence type="ECO:0000313" key="1">
    <source>
        <dbReference type="EMBL" id="PQJ97332.1"/>
    </source>
</evidence>
<accession>A0A2S7XVA6</accession>
<evidence type="ECO:0000313" key="2">
    <source>
        <dbReference type="Proteomes" id="UP000239936"/>
    </source>
</evidence>
<comment type="caution">
    <text evidence="1">The sequence shown here is derived from an EMBL/GenBank/DDBJ whole genome shotgun (WGS) entry which is preliminary data.</text>
</comment>